<dbReference type="SMART" id="SM00839">
    <property type="entry name" value="ELFV_dehydrog"/>
    <property type="match status" value="1"/>
</dbReference>
<evidence type="ECO:0000259" key="7">
    <source>
        <dbReference type="SMART" id="SM00839"/>
    </source>
</evidence>
<evidence type="ECO:0000256" key="3">
    <source>
        <dbReference type="ARBA" id="ARBA00023027"/>
    </source>
</evidence>
<accession>A0A917Q7D1</accession>
<keyword evidence="5" id="KW-0547">Nucleotide-binding</keyword>
<keyword evidence="2 6" id="KW-0560">Oxidoreductase</keyword>
<dbReference type="EMBL" id="BMMF01000004">
    <property type="protein sequence ID" value="GGK31322.1"/>
    <property type="molecule type" value="Genomic_DNA"/>
</dbReference>
<dbReference type="InterPro" id="IPR046346">
    <property type="entry name" value="Aminoacid_DH-like_N_sf"/>
</dbReference>
<gene>
    <name evidence="8" type="ORF">GCM10011322_17370</name>
</gene>
<dbReference type="InterPro" id="IPR016211">
    <property type="entry name" value="Glu/Phe/Leu/Val/Trp_DH_bac/arc"/>
</dbReference>
<name>A0A917Q7D1_9HYPH</name>
<feature type="domain" description="Glutamate/phenylalanine/leucine/valine/L-tryptophan dehydrogenase C-terminal" evidence="7">
    <location>
        <begin position="144"/>
        <end position="344"/>
    </location>
</feature>
<organism evidence="8 9">
    <name type="scientific">Salinarimonas ramus</name>
    <dbReference type="NCBI Taxonomy" id="690164"/>
    <lineage>
        <taxon>Bacteria</taxon>
        <taxon>Pseudomonadati</taxon>
        <taxon>Pseudomonadota</taxon>
        <taxon>Alphaproteobacteria</taxon>
        <taxon>Hyphomicrobiales</taxon>
        <taxon>Salinarimonadaceae</taxon>
        <taxon>Salinarimonas</taxon>
    </lineage>
</organism>
<keyword evidence="3 5" id="KW-0520">NAD</keyword>
<dbReference type="InterPro" id="IPR033524">
    <property type="entry name" value="Glu/Leu/Phe/Val_DH_AS"/>
</dbReference>
<dbReference type="AlphaFoldDB" id="A0A917Q7D1"/>
<evidence type="ECO:0000313" key="9">
    <source>
        <dbReference type="Proteomes" id="UP000600449"/>
    </source>
</evidence>
<dbReference type="InterPro" id="IPR006095">
    <property type="entry name" value="Glu/Leu/Phe/Val/Trp_DH"/>
</dbReference>
<feature type="active site" description="Proton donor/acceptor" evidence="4">
    <location>
        <position position="80"/>
    </location>
</feature>
<dbReference type="Gene3D" id="3.40.50.720">
    <property type="entry name" value="NAD(P)-binding Rossmann-like Domain"/>
    <property type="match status" value="1"/>
</dbReference>
<evidence type="ECO:0000256" key="4">
    <source>
        <dbReference type="PIRSR" id="PIRSR000188-1"/>
    </source>
</evidence>
<dbReference type="PRINTS" id="PR00082">
    <property type="entry name" value="GLFDHDRGNASE"/>
</dbReference>
<comment type="caution">
    <text evidence="8">The sequence shown here is derived from an EMBL/GenBank/DDBJ whole genome shotgun (WGS) entry which is preliminary data.</text>
</comment>
<dbReference type="PIRSF" id="PIRSF000188">
    <property type="entry name" value="Phe_leu_dh"/>
    <property type="match status" value="1"/>
</dbReference>
<evidence type="ECO:0000256" key="2">
    <source>
        <dbReference type="ARBA" id="ARBA00023002"/>
    </source>
</evidence>
<dbReference type="InterPro" id="IPR036291">
    <property type="entry name" value="NAD(P)-bd_dom_sf"/>
</dbReference>
<dbReference type="FunFam" id="3.40.50.10860:FF:000010">
    <property type="entry name" value="Leucine dehydrogenase"/>
    <property type="match status" value="1"/>
</dbReference>
<dbReference type="CDD" id="cd01075">
    <property type="entry name" value="NAD_bind_Leu_Phe_Val_DH"/>
    <property type="match status" value="1"/>
</dbReference>
<evidence type="ECO:0000256" key="6">
    <source>
        <dbReference type="RuleBase" id="RU004417"/>
    </source>
</evidence>
<feature type="binding site" evidence="5">
    <location>
        <begin position="180"/>
        <end position="185"/>
    </location>
    <ligand>
        <name>NAD(+)</name>
        <dbReference type="ChEBI" id="CHEBI:57540"/>
    </ligand>
</feature>
<dbReference type="GO" id="GO:0000166">
    <property type="term" value="F:nucleotide binding"/>
    <property type="evidence" value="ECO:0007669"/>
    <property type="project" value="UniProtKB-KW"/>
</dbReference>
<comment type="similarity">
    <text evidence="1 6">Belongs to the Glu/Leu/Phe/Val dehydrogenases family.</text>
</comment>
<dbReference type="GO" id="GO:0016639">
    <property type="term" value="F:oxidoreductase activity, acting on the CH-NH2 group of donors, NAD or NADP as acceptor"/>
    <property type="evidence" value="ECO:0007669"/>
    <property type="project" value="InterPro"/>
</dbReference>
<dbReference type="InterPro" id="IPR006097">
    <property type="entry name" value="Glu/Leu/Phe/Val/Trp_DH_dimer"/>
</dbReference>
<dbReference type="Pfam" id="PF00208">
    <property type="entry name" value="ELFV_dehydrog"/>
    <property type="match status" value="2"/>
</dbReference>
<sequence length="345" mass="36315">MTLFAHPDFDDHERILFAHDAASGLEAIVAIHSTRLGPAAGGCRMWPYASEEEAIADALRLSRGMTYKNAVAGLDLGGGKAVIIADPRTQKTPELLRAFGRAVETLGGRYVTAEDVGVSVEDMEIVRETTAHVAGLSSGAHASGDPSPVTARGVFEGVRRAMKVATGSDDLAGRTVAVQGLGHVGRHLCALLHAAGARLVVSDIDPARIADAERVFDARAVAPDAIVATEADVFAPCALGGVLDDVSIPRLKARIVAGAANNQLARPEHADALHARGILYVPDFALNAGGIINVAREIEGRTDERWLDERLARMVDNIEAILVEARDRGVSPNGVAEAFARARLA</sequence>
<dbReference type="PROSITE" id="PS00074">
    <property type="entry name" value="GLFV_DEHYDROGENASE"/>
    <property type="match status" value="1"/>
</dbReference>
<dbReference type="Pfam" id="PF02812">
    <property type="entry name" value="ELFV_dehydrog_N"/>
    <property type="match status" value="1"/>
</dbReference>
<keyword evidence="9" id="KW-1185">Reference proteome</keyword>
<evidence type="ECO:0000256" key="5">
    <source>
        <dbReference type="PIRSR" id="PIRSR000188-2"/>
    </source>
</evidence>
<dbReference type="RefSeq" id="WP_188911724.1">
    <property type="nucleotide sequence ID" value="NZ_BMMF01000004.1"/>
</dbReference>
<dbReference type="SUPFAM" id="SSF53223">
    <property type="entry name" value="Aminoacid dehydrogenase-like, N-terminal domain"/>
    <property type="match status" value="1"/>
</dbReference>
<evidence type="ECO:0000313" key="8">
    <source>
        <dbReference type="EMBL" id="GGK31322.1"/>
    </source>
</evidence>
<dbReference type="Gene3D" id="3.40.50.10860">
    <property type="entry name" value="Leucine Dehydrogenase, chain A, domain 1"/>
    <property type="match status" value="1"/>
</dbReference>
<dbReference type="Proteomes" id="UP000600449">
    <property type="component" value="Unassembled WGS sequence"/>
</dbReference>
<dbReference type="PANTHER" id="PTHR42722">
    <property type="entry name" value="LEUCINE DEHYDROGENASE"/>
    <property type="match status" value="1"/>
</dbReference>
<dbReference type="SUPFAM" id="SSF51735">
    <property type="entry name" value="NAD(P)-binding Rossmann-fold domains"/>
    <property type="match status" value="1"/>
</dbReference>
<dbReference type="PANTHER" id="PTHR42722:SF1">
    <property type="entry name" value="VALINE DEHYDROGENASE"/>
    <property type="match status" value="1"/>
</dbReference>
<dbReference type="InterPro" id="IPR006096">
    <property type="entry name" value="Glu/Leu/Phe/Val/Trp_DH_C"/>
</dbReference>
<reference evidence="8 9" key="1">
    <citation type="journal article" date="2014" name="Int. J. Syst. Evol. Microbiol.">
        <title>Complete genome sequence of Corynebacterium casei LMG S-19264T (=DSM 44701T), isolated from a smear-ripened cheese.</title>
        <authorList>
            <consortium name="US DOE Joint Genome Institute (JGI-PGF)"/>
            <person name="Walter F."/>
            <person name="Albersmeier A."/>
            <person name="Kalinowski J."/>
            <person name="Ruckert C."/>
        </authorList>
    </citation>
    <scope>NUCLEOTIDE SEQUENCE [LARGE SCALE GENOMIC DNA]</scope>
    <source>
        <strain evidence="8 9">CGMCC 1.9161</strain>
    </source>
</reference>
<dbReference type="GO" id="GO:0006520">
    <property type="term" value="P:amino acid metabolic process"/>
    <property type="evidence" value="ECO:0007669"/>
    <property type="project" value="InterPro"/>
</dbReference>
<proteinExistence type="inferred from homology"/>
<evidence type="ECO:0000256" key="1">
    <source>
        <dbReference type="ARBA" id="ARBA00006382"/>
    </source>
</evidence>
<protein>
    <submittedName>
        <fullName evidence="8">Leucine dehydrogenase</fullName>
    </submittedName>
</protein>